<feature type="domain" description="Fe2OG dioxygenase" evidence="5">
    <location>
        <begin position="183"/>
        <end position="293"/>
    </location>
</feature>
<gene>
    <name evidence="6" type="ORF">KDA82_29700</name>
</gene>
<dbReference type="Gene3D" id="2.60.120.330">
    <property type="entry name" value="B-lactam Antibiotic, Isopenicillin N Synthase, Chain"/>
    <property type="match status" value="1"/>
</dbReference>
<accession>A0A8T4IY86</accession>
<evidence type="ECO:0000313" key="6">
    <source>
        <dbReference type="EMBL" id="MBR7677099.1"/>
    </source>
</evidence>
<keyword evidence="3" id="KW-0560">Oxidoreductase</keyword>
<reference evidence="6" key="1">
    <citation type="submission" date="2021-04" db="EMBL/GenBank/DDBJ databases">
        <title>Sequencing of actinobacteria type strains.</title>
        <authorList>
            <person name="Nguyen G.-S."/>
            <person name="Wentzel A."/>
        </authorList>
    </citation>
    <scope>NUCLEOTIDE SEQUENCE</scope>
    <source>
        <strain evidence="6">DSM 42095</strain>
    </source>
</reference>
<organism evidence="6 7">
    <name type="scientific">Streptomyces daliensis</name>
    <dbReference type="NCBI Taxonomy" id="299421"/>
    <lineage>
        <taxon>Bacteria</taxon>
        <taxon>Bacillati</taxon>
        <taxon>Actinomycetota</taxon>
        <taxon>Actinomycetes</taxon>
        <taxon>Kitasatosporales</taxon>
        <taxon>Streptomycetaceae</taxon>
        <taxon>Streptomyces</taxon>
    </lineage>
</organism>
<dbReference type="GO" id="GO:0046872">
    <property type="term" value="F:metal ion binding"/>
    <property type="evidence" value="ECO:0007669"/>
    <property type="project" value="UniProtKB-KW"/>
</dbReference>
<dbReference type="SUPFAM" id="SSF51197">
    <property type="entry name" value="Clavaminate synthase-like"/>
    <property type="match status" value="1"/>
</dbReference>
<dbReference type="InterPro" id="IPR027443">
    <property type="entry name" value="IPNS-like_sf"/>
</dbReference>
<dbReference type="PROSITE" id="PS51471">
    <property type="entry name" value="FE2OG_OXY"/>
    <property type="match status" value="1"/>
</dbReference>
<evidence type="ECO:0000256" key="2">
    <source>
        <dbReference type="ARBA" id="ARBA00023194"/>
    </source>
</evidence>
<dbReference type="GO" id="GO:0016491">
    <property type="term" value="F:oxidoreductase activity"/>
    <property type="evidence" value="ECO:0007669"/>
    <property type="project" value="UniProtKB-KW"/>
</dbReference>
<feature type="region of interest" description="Disordered" evidence="4">
    <location>
        <begin position="1"/>
        <end position="26"/>
    </location>
</feature>
<protein>
    <submittedName>
        <fullName evidence="6">Isopenicillin N synthase family oxygenase</fullName>
    </submittedName>
</protein>
<dbReference type="InterPro" id="IPR026992">
    <property type="entry name" value="DIOX_N"/>
</dbReference>
<dbReference type="AlphaFoldDB" id="A0A8T4IY86"/>
<dbReference type="Pfam" id="PF14226">
    <property type="entry name" value="DIOX_N"/>
    <property type="match status" value="1"/>
</dbReference>
<evidence type="ECO:0000256" key="3">
    <source>
        <dbReference type="RuleBase" id="RU003682"/>
    </source>
</evidence>
<dbReference type="EMBL" id="JAGSMN010000830">
    <property type="protein sequence ID" value="MBR7677099.1"/>
    <property type="molecule type" value="Genomic_DNA"/>
</dbReference>
<proteinExistence type="inferred from homology"/>
<dbReference type="PANTHER" id="PTHR47990">
    <property type="entry name" value="2-OXOGLUTARATE (2OG) AND FE(II)-DEPENDENT OXYGENASE SUPERFAMILY PROTEIN-RELATED"/>
    <property type="match status" value="1"/>
</dbReference>
<keyword evidence="2" id="KW-0045">Antibiotic biosynthesis</keyword>
<dbReference type="Proteomes" id="UP000675554">
    <property type="component" value="Unassembled WGS sequence"/>
</dbReference>
<dbReference type="GO" id="GO:0017000">
    <property type="term" value="P:antibiotic biosynthetic process"/>
    <property type="evidence" value="ECO:0007669"/>
    <property type="project" value="UniProtKB-KW"/>
</dbReference>
<dbReference type="InterPro" id="IPR044861">
    <property type="entry name" value="IPNS-like_FE2OG_OXY"/>
</dbReference>
<evidence type="ECO:0000259" key="5">
    <source>
        <dbReference type="PROSITE" id="PS51471"/>
    </source>
</evidence>
<feature type="compositionally biased region" description="Low complexity" evidence="4">
    <location>
        <begin position="1"/>
        <end position="12"/>
    </location>
</feature>
<name>A0A8T4IY86_9ACTN</name>
<comment type="similarity">
    <text evidence="3">Belongs to the iron/ascorbate-dependent oxidoreductase family.</text>
</comment>
<dbReference type="InterPro" id="IPR005123">
    <property type="entry name" value="Oxoglu/Fe-dep_dioxygenase_dom"/>
</dbReference>
<dbReference type="Pfam" id="PF03171">
    <property type="entry name" value="2OG-FeII_Oxy"/>
    <property type="match status" value="1"/>
</dbReference>
<dbReference type="InterPro" id="IPR050231">
    <property type="entry name" value="Iron_ascorbate_oxido_reductase"/>
</dbReference>
<evidence type="ECO:0000313" key="7">
    <source>
        <dbReference type="Proteomes" id="UP000675554"/>
    </source>
</evidence>
<evidence type="ECO:0000256" key="4">
    <source>
        <dbReference type="SAM" id="MobiDB-lite"/>
    </source>
</evidence>
<comment type="caution">
    <text evidence="6">The sequence shown here is derived from an EMBL/GenBank/DDBJ whole genome shotgun (WGS) entry which is preliminary data.</text>
</comment>
<keyword evidence="3" id="KW-0479">Metal-binding</keyword>
<sequence>MSDPSSPSSPSSPRVPTIDLRPWLSGDDEARATTARTVDEALRTAGFLLVTGHGVDPGLRADIRAAAREFFTLPEETKRPYAVRVGGRGWLGPGAEANGYAEGTETPPDLKESWSLAADTASGDPEVDAEWFLPNVWPDEVPGLRGPVEEYVARMRALSDALLELLGVALGQERDFFTRHTGHPTWGFNINWYPGTERVGAPAPGQFRIGPHTDFGTVTVLDRQHGKGGLQIFTDEDGWEDAPYDPDAFTVNIGDLMARWTGDRWRSGRHRVLPPPGDAPEEELMSLVYFYECDPGTCVEPLPAPVGHTRYAPVDSHTYLRTKLTSITLP</sequence>
<keyword evidence="7" id="KW-1185">Reference proteome</keyword>
<comment type="pathway">
    <text evidence="1">Antibiotic biosynthesis.</text>
</comment>
<evidence type="ECO:0000256" key="1">
    <source>
        <dbReference type="ARBA" id="ARBA00004792"/>
    </source>
</evidence>
<keyword evidence="3" id="KW-0408">Iron</keyword>